<feature type="signal peptide" evidence="2">
    <location>
        <begin position="1"/>
        <end position="22"/>
    </location>
</feature>
<accession>A0A0A7DM22</accession>
<keyword evidence="2" id="KW-0732">Signal</keyword>
<name>A0A0A7DM22_PYROR</name>
<feature type="chain" id="PRO_5002038525" evidence="2">
    <location>
        <begin position="23"/>
        <end position="80"/>
    </location>
</feature>
<gene>
    <name evidence="3" type="primary">Mo_GLEAN_10000765</name>
</gene>
<feature type="region of interest" description="Disordered" evidence="1">
    <location>
        <begin position="39"/>
        <end position="80"/>
    </location>
</feature>
<organism evidence="3">
    <name type="scientific">Pyricularia oryzae</name>
    <name type="common">Rice blast fungus</name>
    <name type="synonym">Magnaporthe oryzae</name>
    <dbReference type="NCBI Taxonomy" id="318829"/>
    <lineage>
        <taxon>Eukaryota</taxon>
        <taxon>Fungi</taxon>
        <taxon>Dikarya</taxon>
        <taxon>Ascomycota</taxon>
        <taxon>Pezizomycotina</taxon>
        <taxon>Sordariomycetes</taxon>
        <taxon>Sordariomycetidae</taxon>
        <taxon>Magnaporthales</taxon>
        <taxon>Pyriculariaceae</taxon>
        <taxon>Pyricularia</taxon>
    </lineage>
</organism>
<proteinExistence type="evidence at transcript level"/>
<reference evidence="3" key="1">
    <citation type="journal article" date="2015" name="PLoS Pathog.">
        <title>Global Genome and Transcriptome Analyses of Magnaporthe oryzae Epidemic Isolate 98-06 Uncover Novel Effectors and Pathogenicity-Related Genes, Revealing Gene Gain and Lose Dynamics in Genome Evolution.</title>
        <authorList>
            <person name="Dong Y."/>
            <person name="Li Y."/>
            <person name="Zhao M."/>
            <person name="Jing M."/>
            <person name="Liu X."/>
            <person name="Liu M."/>
            <person name="Guo X."/>
            <person name="Zhang X."/>
            <person name="Chen Y."/>
            <person name="Liu Y."/>
            <person name="Liu Y."/>
            <person name="Ye W."/>
            <person name="Zhang H."/>
            <person name="Wang Y."/>
            <person name="Zheng X."/>
            <person name="Wang P."/>
            <person name="Zhang Z."/>
        </authorList>
    </citation>
    <scope>NUCLEOTIDE SEQUENCE</scope>
    <source>
        <strain evidence="3">98-06</strain>
    </source>
</reference>
<protein>
    <submittedName>
        <fullName evidence="3">Iug9</fullName>
    </submittedName>
</protein>
<sequence length="80" mass="8592">MKFIYSTALISVLAVAIPTGRGLTSGLMRRESGEVSTNYIFTDDPAEGGKTTQKKKRESGEVSTNYIFTDDPAEGGKATQ</sequence>
<dbReference type="AlphaFoldDB" id="A0A0A7DM22"/>
<dbReference type="EMBL" id="KM522920">
    <property type="protein sequence ID" value="AIP86909.1"/>
    <property type="molecule type" value="mRNA"/>
</dbReference>
<evidence type="ECO:0000256" key="1">
    <source>
        <dbReference type="SAM" id="MobiDB-lite"/>
    </source>
</evidence>
<evidence type="ECO:0000313" key="3">
    <source>
        <dbReference type="EMBL" id="AIP86909.1"/>
    </source>
</evidence>
<evidence type="ECO:0000256" key="2">
    <source>
        <dbReference type="SAM" id="SignalP"/>
    </source>
</evidence>
<dbReference type="PHI-base" id="PHI:4721"/>